<feature type="transmembrane region" description="Helical" evidence="5">
    <location>
        <begin position="371"/>
        <end position="388"/>
    </location>
</feature>
<feature type="transmembrane region" description="Helical" evidence="5">
    <location>
        <begin position="199"/>
        <end position="231"/>
    </location>
</feature>
<comment type="caution">
    <text evidence="8">The sequence shown here is derived from an EMBL/GenBank/DDBJ whole genome shotgun (WGS) entry which is preliminary data.</text>
</comment>
<feature type="domain" description="DUF5935" evidence="7">
    <location>
        <begin position="1"/>
        <end position="190"/>
    </location>
</feature>
<evidence type="ECO:0000259" key="7">
    <source>
        <dbReference type="Pfam" id="PF19358"/>
    </source>
</evidence>
<keyword evidence="2 5" id="KW-0812">Transmembrane</keyword>
<name>A0ABV6JLZ8_9PROT</name>
<feature type="transmembrane region" description="Helical" evidence="5">
    <location>
        <begin position="237"/>
        <end position="258"/>
    </location>
</feature>
<dbReference type="InterPro" id="IPR045979">
    <property type="entry name" value="DUF5935"/>
</dbReference>
<dbReference type="Proteomes" id="UP001589865">
    <property type="component" value="Unassembled WGS sequence"/>
</dbReference>
<keyword evidence="8" id="KW-0436">Ligase</keyword>
<proteinExistence type="predicted"/>
<organism evidence="8 9">
    <name type="scientific">Roseomonas elaeocarpi</name>
    <dbReference type="NCBI Taxonomy" id="907779"/>
    <lineage>
        <taxon>Bacteria</taxon>
        <taxon>Pseudomonadati</taxon>
        <taxon>Pseudomonadota</taxon>
        <taxon>Alphaproteobacteria</taxon>
        <taxon>Acetobacterales</taxon>
        <taxon>Roseomonadaceae</taxon>
        <taxon>Roseomonas</taxon>
    </lineage>
</organism>
<dbReference type="NCBIfam" id="TIGR03097">
    <property type="entry name" value="PEP_O_lig_1"/>
    <property type="match status" value="1"/>
</dbReference>
<dbReference type="InterPro" id="IPR007016">
    <property type="entry name" value="O-antigen_ligase-rel_domated"/>
</dbReference>
<keyword evidence="9" id="KW-1185">Reference proteome</keyword>
<dbReference type="GO" id="GO:0016874">
    <property type="term" value="F:ligase activity"/>
    <property type="evidence" value="ECO:0007669"/>
    <property type="project" value="UniProtKB-KW"/>
</dbReference>
<protein>
    <submittedName>
        <fullName evidence="8">O-glycosylation ligase, exosortase A system-associated</fullName>
    </submittedName>
</protein>
<reference evidence="8 9" key="1">
    <citation type="submission" date="2024-09" db="EMBL/GenBank/DDBJ databases">
        <authorList>
            <person name="Sun Q."/>
            <person name="Mori K."/>
        </authorList>
    </citation>
    <scope>NUCLEOTIDE SEQUENCE [LARGE SCALE GENOMIC DNA]</scope>
    <source>
        <strain evidence="8 9">TBRC 5777</strain>
    </source>
</reference>
<feature type="domain" description="O-antigen ligase-related" evidence="6">
    <location>
        <begin position="202"/>
        <end position="339"/>
    </location>
</feature>
<gene>
    <name evidence="8" type="ORF">ACFFGY_00635</name>
</gene>
<feature type="transmembrane region" description="Helical" evidence="5">
    <location>
        <begin position="331"/>
        <end position="350"/>
    </location>
</feature>
<dbReference type="EMBL" id="JBHLUN010000001">
    <property type="protein sequence ID" value="MFC0406732.1"/>
    <property type="molecule type" value="Genomic_DNA"/>
</dbReference>
<dbReference type="Pfam" id="PF04932">
    <property type="entry name" value="Wzy_C"/>
    <property type="match status" value="1"/>
</dbReference>
<evidence type="ECO:0000256" key="4">
    <source>
        <dbReference type="ARBA" id="ARBA00023136"/>
    </source>
</evidence>
<dbReference type="PANTHER" id="PTHR37422">
    <property type="entry name" value="TEICHURONIC ACID BIOSYNTHESIS PROTEIN TUAE"/>
    <property type="match status" value="1"/>
</dbReference>
<comment type="subcellular location">
    <subcellularLocation>
        <location evidence="1">Membrane</location>
        <topology evidence="1">Multi-pass membrane protein</topology>
    </subcellularLocation>
</comment>
<feature type="transmembrane region" description="Helical" evidence="5">
    <location>
        <begin position="171"/>
        <end position="187"/>
    </location>
</feature>
<keyword evidence="3 5" id="KW-1133">Transmembrane helix</keyword>
<dbReference type="RefSeq" id="WP_377042410.1">
    <property type="nucleotide sequence ID" value="NZ_JBHLUN010000001.1"/>
</dbReference>
<evidence type="ECO:0000256" key="2">
    <source>
        <dbReference type="ARBA" id="ARBA00022692"/>
    </source>
</evidence>
<feature type="transmembrane region" description="Helical" evidence="5">
    <location>
        <begin position="71"/>
        <end position="94"/>
    </location>
</feature>
<feature type="transmembrane region" description="Helical" evidence="5">
    <location>
        <begin position="129"/>
        <end position="151"/>
    </location>
</feature>
<evidence type="ECO:0000313" key="8">
    <source>
        <dbReference type="EMBL" id="MFC0406732.1"/>
    </source>
</evidence>
<evidence type="ECO:0000256" key="1">
    <source>
        <dbReference type="ARBA" id="ARBA00004141"/>
    </source>
</evidence>
<keyword evidence="4 5" id="KW-0472">Membrane</keyword>
<evidence type="ECO:0000256" key="5">
    <source>
        <dbReference type="SAM" id="Phobius"/>
    </source>
</evidence>
<sequence>MRDLLFAATLVALLAMVVARPFAGILLWSWISFMNPHRLVWGPASEMPWALSVFAALVIGCVAVGEVRRPVWNAVTILLLGLMACFTVTSVTALGDPTAVWAKWEQTMKVLLVLLVTASMLTDRRRVHALVWVMVISLGYYGVRGGIFAIVNGGNYRVWGPAQTMITDNNHLAAAMLVTLPLMNWLRMHSAHRLVRNGLAVAMALTLLATVASYSRGALLGLLAAAFVMWLRTSSKIISGAVLAGCLAGAITFMPAAWTDRMNTISTYQEDESASERLVLWNISFHLALSRPLVGAGFTGPYNRAAVDTVAPGGPARAVHSIWFELLGEHGFPTFFLWVGLTVSGLFYAWRLGRVARDRPDLTWARDLGRMAQVSMAAYLVSGTFLSLSYWDFYWTLLVVVGATHGLARAALSGRAAAPAEAAMGAARGWRALAGRPAIPRVAGKAGA</sequence>
<accession>A0ABV6JLZ8</accession>
<evidence type="ECO:0000259" key="6">
    <source>
        <dbReference type="Pfam" id="PF04932"/>
    </source>
</evidence>
<evidence type="ECO:0000313" key="9">
    <source>
        <dbReference type="Proteomes" id="UP001589865"/>
    </source>
</evidence>
<evidence type="ECO:0000256" key="3">
    <source>
        <dbReference type="ARBA" id="ARBA00022989"/>
    </source>
</evidence>
<dbReference type="InterPro" id="IPR017528">
    <property type="entry name" value="CHP03097O-antigen_lig-rel"/>
</dbReference>
<dbReference type="InterPro" id="IPR051533">
    <property type="entry name" value="WaaL-like"/>
</dbReference>
<feature type="transmembrane region" description="Helical" evidence="5">
    <location>
        <begin position="47"/>
        <end position="64"/>
    </location>
</feature>
<dbReference type="Pfam" id="PF19358">
    <property type="entry name" value="DUF5935"/>
    <property type="match status" value="1"/>
</dbReference>
<dbReference type="PANTHER" id="PTHR37422:SF13">
    <property type="entry name" value="LIPOPOLYSACCHARIDE BIOSYNTHESIS PROTEIN PA4999-RELATED"/>
    <property type="match status" value="1"/>
</dbReference>